<dbReference type="InterPro" id="IPR001878">
    <property type="entry name" value="Znf_CCHC"/>
</dbReference>
<dbReference type="SUPFAM" id="SSF57756">
    <property type="entry name" value="Retrovirus zinc finger-like domains"/>
    <property type="match status" value="1"/>
</dbReference>
<reference evidence="5" key="1">
    <citation type="journal article" date="2017" name="Front. Plant Sci.">
        <title>Climate Clever Clovers: New Paradigm to Reduce the Environmental Footprint of Ruminants by Breeding Low Methanogenic Forages Utilizing Haplotype Variation.</title>
        <authorList>
            <person name="Kaur P."/>
            <person name="Appels R."/>
            <person name="Bayer P.E."/>
            <person name="Keeble-Gagnere G."/>
            <person name="Wang J."/>
            <person name="Hirakawa H."/>
            <person name="Shirasawa K."/>
            <person name="Vercoe P."/>
            <person name="Stefanova K."/>
            <person name="Durmic Z."/>
            <person name="Nichols P."/>
            <person name="Revell C."/>
            <person name="Isobe S.N."/>
            <person name="Edwards D."/>
            <person name="Erskine W."/>
        </authorList>
    </citation>
    <scope>NUCLEOTIDE SEQUENCE [LARGE SCALE GENOMIC DNA]</scope>
    <source>
        <strain evidence="5">cv. Daliak</strain>
    </source>
</reference>
<dbReference type="AlphaFoldDB" id="A0A2Z6P804"/>
<keyword evidence="5" id="KW-1185">Reference proteome</keyword>
<dbReference type="PANTHER" id="PTHR37610">
    <property type="entry name" value="CCHC-TYPE DOMAIN-CONTAINING PROTEIN"/>
    <property type="match status" value="1"/>
</dbReference>
<dbReference type="InterPro" id="IPR036875">
    <property type="entry name" value="Znf_CCHC_sf"/>
</dbReference>
<keyword evidence="1" id="KW-0862">Zinc</keyword>
<dbReference type="GO" id="GO:0008270">
    <property type="term" value="F:zinc ion binding"/>
    <property type="evidence" value="ECO:0007669"/>
    <property type="project" value="UniProtKB-KW"/>
</dbReference>
<feature type="compositionally biased region" description="Low complexity" evidence="2">
    <location>
        <begin position="26"/>
        <end position="40"/>
    </location>
</feature>
<dbReference type="PROSITE" id="PS50158">
    <property type="entry name" value="ZF_CCHC"/>
    <property type="match status" value="1"/>
</dbReference>
<accession>A0A2Z6P804</accession>
<evidence type="ECO:0000259" key="3">
    <source>
        <dbReference type="PROSITE" id="PS50158"/>
    </source>
</evidence>
<keyword evidence="1" id="KW-0863">Zinc-finger</keyword>
<keyword evidence="1" id="KW-0479">Metal-binding</keyword>
<protein>
    <recommendedName>
        <fullName evidence="3">CCHC-type domain-containing protein</fullName>
    </recommendedName>
</protein>
<evidence type="ECO:0000313" key="4">
    <source>
        <dbReference type="EMBL" id="GAU39949.1"/>
    </source>
</evidence>
<evidence type="ECO:0000313" key="5">
    <source>
        <dbReference type="Proteomes" id="UP000242715"/>
    </source>
</evidence>
<dbReference type="EMBL" id="DF973785">
    <property type="protein sequence ID" value="GAU39949.1"/>
    <property type="molecule type" value="Genomic_DNA"/>
</dbReference>
<proteinExistence type="predicted"/>
<dbReference type="Proteomes" id="UP000242715">
    <property type="component" value="Unassembled WGS sequence"/>
</dbReference>
<dbReference type="PANTHER" id="PTHR37610:SF97">
    <property type="entry name" value="RETROTRANSPOSON GAG DOMAIN-CONTAINING PROTEIN"/>
    <property type="match status" value="1"/>
</dbReference>
<organism evidence="4 5">
    <name type="scientific">Trifolium subterraneum</name>
    <name type="common">Subterranean clover</name>
    <dbReference type="NCBI Taxonomy" id="3900"/>
    <lineage>
        <taxon>Eukaryota</taxon>
        <taxon>Viridiplantae</taxon>
        <taxon>Streptophyta</taxon>
        <taxon>Embryophyta</taxon>
        <taxon>Tracheophyta</taxon>
        <taxon>Spermatophyta</taxon>
        <taxon>Magnoliopsida</taxon>
        <taxon>eudicotyledons</taxon>
        <taxon>Gunneridae</taxon>
        <taxon>Pentapetalae</taxon>
        <taxon>rosids</taxon>
        <taxon>fabids</taxon>
        <taxon>Fabales</taxon>
        <taxon>Fabaceae</taxon>
        <taxon>Papilionoideae</taxon>
        <taxon>50 kb inversion clade</taxon>
        <taxon>NPAAA clade</taxon>
        <taxon>Hologalegina</taxon>
        <taxon>IRL clade</taxon>
        <taxon>Trifolieae</taxon>
        <taxon>Trifolium</taxon>
    </lineage>
</organism>
<dbReference type="OrthoDB" id="1426802at2759"/>
<dbReference type="InterPro" id="IPR029472">
    <property type="entry name" value="Copia-like_N"/>
</dbReference>
<dbReference type="Pfam" id="PF14244">
    <property type="entry name" value="Retrotran_gag_3"/>
    <property type="match status" value="1"/>
</dbReference>
<sequence length="300" mass="33833">MASERSSDSDSESNSNVKSAAEKNDTSSTTKSTSAVTNTSPYYLGPSDNPGTPLVATTLKGENHRNWARSMRTALPAKSKLSFIDGSIKKPAKTNPDFYNWEKADSMVMAWIINAVDPVLHGSISHASTARDIWEDLEERFAQTNAPRIHQLWRMLYLMKHESANLRREGDQQVHLFLGSLNNERFEHVKAAVLNTEPLPSLRRVFNHVLREEARIMGEKERMAATKRESGGSAFYAYNQNRQRRKDGSNSKCDHCGKTGHIKAGCFEIIGYPENWYTRRTQRRSRDDGGQPSAHHTHAT</sequence>
<gene>
    <name evidence="4" type="ORF">TSUD_149590</name>
</gene>
<evidence type="ECO:0000256" key="2">
    <source>
        <dbReference type="SAM" id="MobiDB-lite"/>
    </source>
</evidence>
<feature type="region of interest" description="Disordered" evidence="2">
    <location>
        <begin position="1"/>
        <end position="53"/>
    </location>
</feature>
<name>A0A2Z6P804_TRISU</name>
<dbReference type="GO" id="GO:0003676">
    <property type="term" value="F:nucleic acid binding"/>
    <property type="evidence" value="ECO:0007669"/>
    <property type="project" value="InterPro"/>
</dbReference>
<feature type="domain" description="CCHC-type" evidence="3">
    <location>
        <begin position="252"/>
        <end position="266"/>
    </location>
</feature>
<evidence type="ECO:0000256" key="1">
    <source>
        <dbReference type="PROSITE-ProRule" id="PRU00047"/>
    </source>
</evidence>
<feature type="region of interest" description="Disordered" evidence="2">
    <location>
        <begin position="281"/>
        <end position="300"/>
    </location>
</feature>